<keyword evidence="1" id="KW-0040">ANK repeat</keyword>
<dbReference type="PANTHER" id="PTHR22677:SF3">
    <property type="entry name" value="ANKYRIN REPEAT DOMAIN-CONTAINING PROTEIN 60"/>
    <property type="match status" value="1"/>
</dbReference>
<dbReference type="OMA" id="KWKQWTS"/>
<reference evidence="3 4" key="1">
    <citation type="journal article" date="2013" name="Nature">
        <title>Insights into bilaterian evolution from three spiralian genomes.</title>
        <authorList>
            <person name="Simakov O."/>
            <person name="Marletaz F."/>
            <person name="Cho S.J."/>
            <person name="Edsinger-Gonzales E."/>
            <person name="Havlak P."/>
            <person name="Hellsten U."/>
            <person name="Kuo D.H."/>
            <person name="Larsson T."/>
            <person name="Lv J."/>
            <person name="Arendt D."/>
            <person name="Savage R."/>
            <person name="Osoegawa K."/>
            <person name="de Jong P."/>
            <person name="Grimwood J."/>
            <person name="Chapman J.A."/>
            <person name="Shapiro H."/>
            <person name="Aerts A."/>
            <person name="Otillar R.P."/>
            <person name="Terry A.Y."/>
            <person name="Boore J.L."/>
            <person name="Grigoriev I.V."/>
            <person name="Lindberg D.R."/>
            <person name="Seaver E.C."/>
            <person name="Weisblat D.A."/>
            <person name="Putnam N.H."/>
            <person name="Rokhsar D.S."/>
        </authorList>
    </citation>
    <scope>NUCLEOTIDE SEQUENCE [LARGE SCALE GENOMIC DNA]</scope>
</reference>
<dbReference type="SUPFAM" id="SSF48403">
    <property type="entry name" value="Ankyrin repeat"/>
    <property type="match status" value="1"/>
</dbReference>
<evidence type="ECO:0000313" key="3">
    <source>
        <dbReference type="EMBL" id="ESO82737.1"/>
    </source>
</evidence>
<dbReference type="InterPro" id="IPR039323">
    <property type="entry name" value="ANKRD_45/46/60"/>
</dbReference>
<gene>
    <name evidence="3" type="ORF">LOTGIDRAFT_73337</name>
</gene>
<dbReference type="Proteomes" id="UP000030746">
    <property type="component" value="Unassembled WGS sequence"/>
</dbReference>
<keyword evidence="4" id="KW-1185">Reference proteome</keyword>
<dbReference type="PROSITE" id="PS50297">
    <property type="entry name" value="ANK_REP_REGION"/>
    <property type="match status" value="1"/>
</dbReference>
<dbReference type="SUPFAM" id="SSF54236">
    <property type="entry name" value="Ubiquitin-like"/>
    <property type="match status" value="1"/>
</dbReference>
<dbReference type="PANTHER" id="PTHR22677">
    <property type="entry name" value="ANKYRIN REPEAT DOMAIN-CONTAINING PROTEIN 60"/>
    <property type="match status" value="1"/>
</dbReference>
<dbReference type="AlphaFoldDB" id="V3ZF46"/>
<dbReference type="CTD" id="20252080"/>
<dbReference type="InterPro" id="IPR000626">
    <property type="entry name" value="Ubiquitin-like_dom"/>
</dbReference>
<dbReference type="Gene3D" id="1.25.40.20">
    <property type="entry name" value="Ankyrin repeat-containing domain"/>
    <property type="match status" value="1"/>
</dbReference>
<dbReference type="RefSeq" id="XP_009066400.1">
    <property type="nucleotide sequence ID" value="XM_009068152.1"/>
</dbReference>
<dbReference type="EMBL" id="KB203854">
    <property type="protein sequence ID" value="ESO82737.1"/>
    <property type="molecule type" value="Genomic_DNA"/>
</dbReference>
<protein>
    <recommendedName>
        <fullName evidence="2">Ubiquitin-like domain-containing protein</fullName>
    </recommendedName>
</protein>
<dbReference type="SMART" id="SM00248">
    <property type="entry name" value="ANK"/>
    <property type="match status" value="2"/>
</dbReference>
<sequence length="288" mass="32233">PSSGKERSFFTIYAKLLHTDEKFALKKVYGEMKINELKGLIEFTTGLPVQLQRVFFLDEGDLLDDSDIKSNDIVPGSTLQLTVWSQWRELVEAVVNGDSEWVFRLGVSHPSDYQTPNSQYMTARARKAWIDERAFVALCIAANRGHDDLVCKLVDAGASVERTTPLGRTALHLAASRGRGHIIDLLLEKGAQIDAEDDSGQTALSIADKFGNKSCERHLFLFRWQQRAKNASAPRRVPRMAHQYNDSKYPVWKSGHQSQLYVTNILPPGEFEGSALNAPPRKTHPSVA</sequence>
<dbReference type="InterPro" id="IPR029071">
    <property type="entry name" value="Ubiquitin-like_domsf"/>
</dbReference>
<feature type="domain" description="Ubiquitin-like" evidence="2">
    <location>
        <begin position="10"/>
        <end position="83"/>
    </location>
</feature>
<dbReference type="Gene3D" id="3.10.20.90">
    <property type="entry name" value="Phosphatidylinositol 3-kinase Catalytic Subunit, Chain A, domain 1"/>
    <property type="match status" value="1"/>
</dbReference>
<dbReference type="InterPro" id="IPR036770">
    <property type="entry name" value="Ankyrin_rpt-contain_sf"/>
</dbReference>
<accession>V3ZF46</accession>
<feature type="repeat" description="ANK" evidence="1">
    <location>
        <begin position="166"/>
        <end position="198"/>
    </location>
</feature>
<feature type="non-terminal residue" evidence="3">
    <location>
        <position position="288"/>
    </location>
</feature>
<dbReference type="GeneID" id="20252080"/>
<name>V3ZF46_LOTGI</name>
<dbReference type="KEGG" id="lgi:LOTGIDRAFT_73337"/>
<dbReference type="PROSITE" id="PS50088">
    <property type="entry name" value="ANK_REPEAT"/>
    <property type="match status" value="1"/>
</dbReference>
<evidence type="ECO:0000256" key="1">
    <source>
        <dbReference type="PROSITE-ProRule" id="PRU00023"/>
    </source>
</evidence>
<dbReference type="PROSITE" id="PS50053">
    <property type="entry name" value="UBIQUITIN_2"/>
    <property type="match status" value="1"/>
</dbReference>
<proteinExistence type="predicted"/>
<dbReference type="InterPro" id="IPR002110">
    <property type="entry name" value="Ankyrin_rpt"/>
</dbReference>
<feature type="non-terminal residue" evidence="3">
    <location>
        <position position="1"/>
    </location>
</feature>
<dbReference type="STRING" id="225164.V3ZF46"/>
<evidence type="ECO:0000259" key="2">
    <source>
        <dbReference type="PROSITE" id="PS50053"/>
    </source>
</evidence>
<dbReference type="OrthoDB" id="10258888at2759"/>
<organism evidence="3 4">
    <name type="scientific">Lottia gigantea</name>
    <name type="common">Giant owl limpet</name>
    <dbReference type="NCBI Taxonomy" id="225164"/>
    <lineage>
        <taxon>Eukaryota</taxon>
        <taxon>Metazoa</taxon>
        <taxon>Spiralia</taxon>
        <taxon>Lophotrochozoa</taxon>
        <taxon>Mollusca</taxon>
        <taxon>Gastropoda</taxon>
        <taxon>Patellogastropoda</taxon>
        <taxon>Lottioidea</taxon>
        <taxon>Lottiidae</taxon>
        <taxon>Lottia</taxon>
    </lineage>
</organism>
<dbReference type="HOGENOM" id="CLU_064312_0_0_1"/>
<evidence type="ECO:0000313" key="4">
    <source>
        <dbReference type="Proteomes" id="UP000030746"/>
    </source>
</evidence>
<dbReference type="Pfam" id="PF12796">
    <property type="entry name" value="Ank_2"/>
    <property type="match status" value="1"/>
</dbReference>
<dbReference type="CDD" id="cd17063">
    <property type="entry name" value="Ubl_ANKRD60"/>
    <property type="match status" value="1"/>
</dbReference>